<dbReference type="PANTHER" id="PTHR35801">
    <property type="entry name" value="PHOSPHOSERINE PHOSPHATASE RSBX"/>
    <property type="match status" value="1"/>
</dbReference>
<organism evidence="2 3">
    <name type="scientific">Streptomyces evansiae</name>
    <dbReference type="NCBI Taxonomy" id="3075535"/>
    <lineage>
        <taxon>Bacteria</taxon>
        <taxon>Bacillati</taxon>
        <taxon>Actinomycetota</taxon>
        <taxon>Actinomycetes</taxon>
        <taxon>Kitasatosporales</taxon>
        <taxon>Streptomycetaceae</taxon>
        <taxon>Streptomyces</taxon>
    </lineage>
</organism>
<dbReference type="Gene3D" id="3.60.40.10">
    <property type="entry name" value="PPM-type phosphatase domain"/>
    <property type="match status" value="1"/>
</dbReference>
<dbReference type="PANTHER" id="PTHR35801:SF1">
    <property type="entry name" value="PHOSPHOSERINE PHOSPHATASE RSBX"/>
    <property type="match status" value="1"/>
</dbReference>
<dbReference type="RefSeq" id="WP_311676638.1">
    <property type="nucleotide sequence ID" value="NZ_JAVRER010000004.1"/>
</dbReference>
<dbReference type="InterPro" id="IPR039248">
    <property type="entry name" value="Ptase_RsbX"/>
</dbReference>
<dbReference type="Pfam" id="PF07228">
    <property type="entry name" value="SpoIIE"/>
    <property type="match status" value="1"/>
</dbReference>
<dbReference type="InterPro" id="IPR036457">
    <property type="entry name" value="PPM-type-like_dom_sf"/>
</dbReference>
<dbReference type="SMART" id="SM00331">
    <property type="entry name" value="PP2C_SIG"/>
    <property type="match status" value="1"/>
</dbReference>
<name>A0ABD5DZJ9_9ACTN</name>
<dbReference type="AlphaFoldDB" id="A0ABD5DZJ9"/>
<evidence type="ECO:0000259" key="1">
    <source>
        <dbReference type="SMART" id="SM00331"/>
    </source>
</evidence>
<evidence type="ECO:0000313" key="2">
    <source>
        <dbReference type="EMBL" id="MDT0414530.1"/>
    </source>
</evidence>
<accession>A0ABD5DZJ9</accession>
<dbReference type="EMBL" id="JAVRER010000004">
    <property type="protein sequence ID" value="MDT0414530.1"/>
    <property type="molecule type" value="Genomic_DNA"/>
</dbReference>
<dbReference type="SUPFAM" id="SSF81606">
    <property type="entry name" value="PP2C-like"/>
    <property type="match status" value="1"/>
</dbReference>
<dbReference type="InterPro" id="IPR001932">
    <property type="entry name" value="PPM-type_phosphatase-like_dom"/>
</dbReference>
<gene>
    <name evidence="2" type="ORF">RM574_03435</name>
</gene>
<protein>
    <submittedName>
        <fullName evidence="2">SpoIIE family protein phosphatase</fullName>
    </submittedName>
</protein>
<feature type="domain" description="PPM-type phosphatase" evidence="1">
    <location>
        <begin position="165"/>
        <end position="343"/>
    </location>
</feature>
<comment type="caution">
    <text evidence="2">The sequence shown here is derived from an EMBL/GenBank/DDBJ whole genome shotgun (WGS) entry which is preliminary data.</text>
</comment>
<sequence>MMAVTSLVAESAEVHWLPAGPSLPTAARKVAAGLAALLTDAARAAAFEQCATAMAGDLLAHAPDGVLALRATRVRGQGAVECLSIDGGPGARAPQPGVPAPLAPRPAPLVPRFSGLEGLVDSFVLHSARGSTVACARSWLAAPPPPAPLRLAGLTRPYPGEHVVGDAWAVREAPEHGRDAVLVLMCDGLGHGPLAALAASRAREVFRDAPTTDPAPLLRLLHEGMRGTRGAALALALVTPDTHRVRLGGVGNIAAFVTAADASRHSLASLPGIVGSVLPAPRVFEAPYPPGAVLVLHSDGLSERRRDPATPLPPSREPLLVAAQLLNQAAIRRDDAGLVVIGHVPA</sequence>
<proteinExistence type="predicted"/>
<evidence type="ECO:0000313" key="3">
    <source>
        <dbReference type="Proteomes" id="UP001183607"/>
    </source>
</evidence>
<reference evidence="3" key="1">
    <citation type="submission" date="2023-07" db="EMBL/GenBank/DDBJ databases">
        <title>30 novel species of actinomycetes from the DSMZ collection.</title>
        <authorList>
            <person name="Nouioui I."/>
        </authorList>
    </citation>
    <scope>NUCLEOTIDE SEQUENCE [LARGE SCALE GENOMIC DNA]</scope>
    <source>
        <strain evidence="3">DSM 41982</strain>
    </source>
</reference>
<dbReference type="Proteomes" id="UP001183607">
    <property type="component" value="Unassembled WGS sequence"/>
</dbReference>